<dbReference type="AlphaFoldDB" id="A0AAV4D724"/>
<name>A0AAV4D724_9GAST</name>
<reference evidence="2 3" key="1">
    <citation type="journal article" date="2021" name="Elife">
        <title>Chloroplast acquisition without the gene transfer in kleptoplastic sea slugs, Plakobranchus ocellatus.</title>
        <authorList>
            <person name="Maeda T."/>
            <person name="Takahashi S."/>
            <person name="Yoshida T."/>
            <person name="Shimamura S."/>
            <person name="Takaki Y."/>
            <person name="Nagai Y."/>
            <person name="Toyoda A."/>
            <person name="Suzuki Y."/>
            <person name="Arimoto A."/>
            <person name="Ishii H."/>
            <person name="Satoh N."/>
            <person name="Nishiyama T."/>
            <person name="Hasebe M."/>
            <person name="Maruyama T."/>
            <person name="Minagawa J."/>
            <person name="Obokata J."/>
            <person name="Shigenobu S."/>
        </authorList>
    </citation>
    <scope>NUCLEOTIDE SEQUENCE [LARGE SCALE GENOMIC DNA]</scope>
</reference>
<proteinExistence type="predicted"/>
<dbReference type="Proteomes" id="UP000735302">
    <property type="component" value="Unassembled WGS sequence"/>
</dbReference>
<evidence type="ECO:0000256" key="1">
    <source>
        <dbReference type="SAM" id="MobiDB-lite"/>
    </source>
</evidence>
<evidence type="ECO:0000313" key="2">
    <source>
        <dbReference type="EMBL" id="GFO39925.1"/>
    </source>
</evidence>
<feature type="compositionally biased region" description="Basic and acidic residues" evidence="1">
    <location>
        <begin position="125"/>
        <end position="139"/>
    </location>
</feature>
<gene>
    <name evidence="2" type="ORF">PoB_006643000</name>
</gene>
<keyword evidence="3" id="KW-1185">Reference proteome</keyword>
<protein>
    <submittedName>
        <fullName evidence="2">Uncharacterized protein</fullName>
    </submittedName>
</protein>
<evidence type="ECO:0000313" key="3">
    <source>
        <dbReference type="Proteomes" id="UP000735302"/>
    </source>
</evidence>
<organism evidence="2 3">
    <name type="scientific">Plakobranchus ocellatus</name>
    <dbReference type="NCBI Taxonomy" id="259542"/>
    <lineage>
        <taxon>Eukaryota</taxon>
        <taxon>Metazoa</taxon>
        <taxon>Spiralia</taxon>
        <taxon>Lophotrochozoa</taxon>
        <taxon>Mollusca</taxon>
        <taxon>Gastropoda</taxon>
        <taxon>Heterobranchia</taxon>
        <taxon>Euthyneura</taxon>
        <taxon>Panpulmonata</taxon>
        <taxon>Sacoglossa</taxon>
        <taxon>Placobranchoidea</taxon>
        <taxon>Plakobranchidae</taxon>
        <taxon>Plakobranchus</taxon>
    </lineage>
</organism>
<dbReference type="EMBL" id="BLXT01007556">
    <property type="protein sequence ID" value="GFO39925.1"/>
    <property type="molecule type" value="Genomic_DNA"/>
</dbReference>
<comment type="caution">
    <text evidence="2">The sequence shown here is derived from an EMBL/GenBank/DDBJ whole genome shotgun (WGS) entry which is preliminary data.</text>
</comment>
<sequence>MESTSERYANFMRQCKKRHSFAHFQQQYKKYERCAKRNYSEKQCGLAMGKSKDAETLNAAVFHENLKARFSSCCERKTTSTVNHHPRQKIVTSPKPGVGVHHVRVDKVPEIKKSVPLHKAKYTSHKSEKETNCGRQDDSMLQKKNYSLGNEEFPQVKDCQETKRFPSMSPNELTDMEFWLLYGNGIRSATSHFSYALLAHIDHLLDVPAGSQQRSYSLKTDGKRAAGLSTIGNTTHNISRSGAHRHRLPLIKTRDHKKRECKKPQRKENVVYWNHDSNCADKYRLHILKFIKKTSKSYGLEQSDEAAHVNQDLIAQKNNQFREESNEHCSQSCQICITNSPSVRKNEIRQDYIPLKSNSSGRVIKLQDSSTKPTRDKTLPKKVMLNSEPNRFEIVSSAASTLNHELQTPVSEFPSSAQSSVTVYLPRCPPVSISDSDRQRTAEEDAMLKKEEDAASYTYMERESQSQKETLWERREEQQDIISVSIRVHQKHHPNHSVRNFTAPLKDEIYKLRSTSSVDSQHKCKLWLSEKCPK</sequence>
<accession>A0AAV4D724</accession>
<feature type="region of interest" description="Disordered" evidence="1">
    <location>
        <begin position="120"/>
        <end position="139"/>
    </location>
</feature>